<accession>A0A942T7Z9</accession>
<reference evidence="1" key="1">
    <citation type="submission" date="2021-05" db="EMBL/GenBank/DDBJ databases">
        <title>Novel Bacillus species.</title>
        <authorList>
            <person name="Liu G."/>
        </authorList>
    </citation>
    <scope>NUCLEOTIDE SEQUENCE</scope>
    <source>
        <strain evidence="1 3">FJAT-50051</strain>
    </source>
</reference>
<dbReference type="RefSeq" id="WP_213146408.1">
    <property type="nucleotide sequence ID" value="NZ_JAGYPE020000079.1"/>
</dbReference>
<evidence type="ECO:0000313" key="2">
    <source>
        <dbReference type="EMBL" id="MCH6269104.1"/>
    </source>
</evidence>
<name>A0A942T7Z9_9BACI</name>
<gene>
    <name evidence="2" type="ORF">KHB02_026605</name>
    <name evidence="1" type="ORF">KHB02_35200</name>
</gene>
<comment type="caution">
    <text evidence="1">The sequence shown here is derived from an EMBL/GenBank/DDBJ whole genome shotgun (WGS) entry which is preliminary data.</text>
</comment>
<dbReference type="AlphaFoldDB" id="A0A942T7Z9"/>
<evidence type="ECO:0000313" key="1">
    <source>
        <dbReference type="EMBL" id="MBS4186616.1"/>
    </source>
</evidence>
<dbReference type="EMBL" id="JAGYPE020000079">
    <property type="protein sequence ID" value="MCH6269104.1"/>
    <property type="molecule type" value="Genomic_DNA"/>
</dbReference>
<dbReference type="EMBL" id="JAGYPE010000007">
    <property type="protein sequence ID" value="MBS4186616.1"/>
    <property type="molecule type" value="Genomic_DNA"/>
</dbReference>
<keyword evidence="3" id="KW-1185">Reference proteome</keyword>
<evidence type="ECO:0000313" key="3">
    <source>
        <dbReference type="Proteomes" id="UP000677265"/>
    </source>
</evidence>
<protein>
    <submittedName>
        <fullName evidence="1">Uncharacterized protein</fullName>
    </submittedName>
</protein>
<proteinExistence type="predicted"/>
<dbReference type="Proteomes" id="UP000677265">
    <property type="component" value="Unassembled WGS sequence"/>
</dbReference>
<organism evidence="1">
    <name type="scientific">Neobacillus citreus</name>
    <dbReference type="NCBI Taxonomy" id="2833578"/>
    <lineage>
        <taxon>Bacteria</taxon>
        <taxon>Bacillati</taxon>
        <taxon>Bacillota</taxon>
        <taxon>Bacilli</taxon>
        <taxon>Bacillales</taxon>
        <taxon>Bacillaceae</taxon>
        <taxon>Neobacillus</taxon>
    </lineage>
</organism>
<sequence length="67" mass="8170">MYSGWRDGEKIEIEVEGLTRHHRDKRGRIVIDAEQVVIRANKVIVVKEEEKDKHHDFFDDFKKFFWI</sequence>